<evidence type="ECO:0000313" key="3">
    <source>
        <dbReference type="Proteomes" id="UP001589667"/>
    </source>
</evidence>
<dbReference type="Proteomes" id="UP001589667">
    <property type="component" value="Unassembled WGS sequence"/>
</dbReference>
<evidence type="ECO:0000313" key="2">
    <source>
        <dbReference type="EMBL" id="MFB9641575.1"/>
    </source>
</evidence>
<protein>
    <submittedName>
        <fullName evidence="2">Uncharacterized protein</fullName>
    </submittedName>
</protein>
<keyword evidence="3" id="KW-1185">Reference proteome</keyword>
<dbReference type="RefSeq" id="WP_170296130.1">
    <property type="nucleotide sequence ID" value="NZ_BAAANI010000006.1"/>
</dbReference>
<dbReference type="EMBL" id="JBHMBL010000001">
    <property type="protein sequence ID" value="MFB9641575.1"/>
    <property type="molecule type" value="Genomic_DNA"/>
</dbReference>
<sequence>MTTSTASGGTADPIALTTPTPAAFPAHTATADFARPRWGRAGAIYDLIVTIGFATPFTAAALFELSRWAHDALGLPGAQVPAFDAAALMFTSMFGTAVTMWAIARILRPEPRFIAIDTFVGRVLFSFWMIWALLNGQSATIVVFLIGEVAWFTLQLSGLMRLRRR</sequence>
<reference evidence="2 3" key="1">
    <citation type="submission" date="2024-09" db="EMBL/GenBank/DDBJ databases">
        <authorList>
            <person name="Sun Q."/>
            <person name="Mori K."/>
        </authorList>
    </citation>
    <scope>NUCLEOTIDE SEQUENCE [LARGE SCALE GENOMIC DNA]</scope>
    <source>
        <strain evidence="2 3">JCM 14321</strain>
    </source>
</reference>
<keyword evidence="1" id="KW-0812">Transmembrane</keyword>
<feature type="transmembrane region" description="Helical" evidence="1">
    <location>
        <begin position="114"/>
        <end position="134"/>
    </location>
</feature>
<name>A0ABV5SML7_9MICO</name>
<keyword evidence="1" id="KW-1133">Transmembrane helix</keyword>
<evidence type="ECO:0000256" key="1">
    <source>
        <dbReference type="SAM" id="Phobius"/>
    </source>
</evidence>
<organism evidence="2 3">
    <name type="scientific">Agromyces lapidis</name>
    <dbReference type="NCBI Taxonomy" id="279574"/>
    <lineage>
        <taxon>Bacteria</taxon>
        <taxon>Bacillati</taxon>
        <taxon>Actinomycetota</taxon>
        <taxon>Actinomycetes</taxon>
        <taxon>Micrococcales</taxon>
        <taxon>Microbacteriaceae</taxon>
        <taxon>Agromyces</taxon>
    </lineage>
</organism>
<comment type="caution">
    <text evidence="2">The sequence shown here is derived from an EMBL/GenBank/DDBJ whole genome shotgun (WGS) entry which is preliminary data.</text>
</comment>
<proteinExistence type="predicted"/>
<feature type="transmembrane region" description="Helical" evidence="1">
    <location>
        <begin position="140"/>
        <end position="160"/>
    </location>
</feature>
<accession>A0ABV5SML7</accession>
<gene>
    <name evidence="2" type="ORF">ACFFQV_04645</name>
</gene>
<feature type="transmembrane region" description="Helical" evidence="1">
    <location>
        <begin position="43"/>
        <end position="65"/>
    </location>
</feature>
<keyword evidence="1" id="KW-0472">Membrane</keyword>
<feature type="transmembrane region" description="Helical" evidence="1">
    <location>
        <begin position="85"/>
        <end position="107"/>
    </location>
</feature>